<organism evidence="1 2">
    <name type="scientific">Drosophila gunungcola</name>
    <name type="common">fruit fly</name>
    <dbReference type="NCBI Taxonomy" id="103775"/>
    <lineage>
        <taxon>Eukaryota</taxon>
        <taxon>Metazoa</taxon>
        <taxon>Ecdysozoa</taxon>
        <taxon>Arthropoda</taxon>
        <taxon>Hexapoda</taxon>
        <taxon>Insecta</taxon>
        <taxon>Pterygota</taxon>
        <taxon>Neoptera</taxon>
        <taxon>Endopterygota</taxon>
        <taxon>Diptera</taxon>
        <taxon>Brachycera</taxon>
        <taxon>Muscomorpha</taxon>
        <taxon>Ephydroidea</taxon>
        <taxon>Drosophilidae</taxon>
        <taxon>Drosophila</taxon>
        <taxon>Sophophora</taxon>
    </lineage>
</organism>
<dbReference type="Proteomes" id="UP001059596">
    <property type="component" value="Unassembled WGS sequence"/>
</dbReference>
<protein>
    <submittedName>
        <fullName evidence="1">Uncharacterized protein</fullName>
    </submittedName>
</protein>
<gene>
    <name evidence="1" type="ORF">M5D96_012942</name>
</gene>
<name>A0A9P9YC89_9MUSC</name>
<dbReference type="AlphaFoldDB" id="A0A9P9YC89"/>
<evidence type="ECO:0000313" key="1">
    <source>
        <dbReference type="EMBL" id="KAI8034276.1"/>
    </source>
</evidence>
<accession>A0A9P9YC89</accession>
<proteinExistence type="predicted"/>
<comment type="caution">
    <text evidence="1">The sequence shown here is derived from an EMBL/GenBank/DDBJ whole genome shotgun (WGS) entry which is preliminary data.</text>
</comment>
<reference evidence="1" key="1">
    <citation type="journal article" date="2023" name="Genome Biol. Evol.">
        <title>Long-read-based Genome Assembly of Drosophila gunungcola Reveals Fewer Chemosensory Genes in Flower-breeding Species.</title>
        <authorList>
            <person name="Negi A."/>
            <person name="Liao B.Y."/>
            <person name="Yeh S.D."/>
        </authorList>
    </citation>
    <scope>NUCLEOTIDE SEQUENCE</scope>
    <source>
        <strain evidence="1">Sukarami</strain>
    </source>
</reference>
<keyword evidence="2" id="KW-1185">Reference proteome</keyword>
<evidence type="ECO:0000313" key="2">
    <source>
        <dbReference type="Proteomes" id="UP001059596"/>
    </source>
</evidence>
<sequence length="37" mass="4180">MGNNCEKPTTQGTQRNAKLVNNCGRFSSKFLNKIIHE</sequence>
<dbReference type="EMBL" id="JAMKOV010000077">
    <property type="protein sequence ID" value="KAI8034276.1"/>
    <property type="molecule type" value="Genomic_DNA"/>
</dbReference>